<comment type="caution">
    <text evidence="5">The sequence shown here is derived from an EMBL/GenBank/DDBJ whole genome shotgun (WGS) entry which is preliminary data.</text>
</comment>
<dbReference type="GO" id="GO:0006355">
    <property type="term" value="P:regulation of DNA-templated transcription"/>
    <property type="evidence" value="ECO:0007669"/>
    <property type="project" value="InterPro"/>
</dbReference>
<dbReference type="InterPro" id="IPR000792">
    <property type="entry name" value="Tscrpt_reg_LuxR_C"/>
</dbReference>
<accession>A0A7W7Q412</accession>
<dbReference type="InterPro" id="IPR016032">
    <property type="entry name" value="Sig_transdc_resp-reg_C-effctor"/>
</dbReference>
<sequence length="246" mass="25872">MTVLAENPVNPVTVLHPAPGGVVGTIGSVGHAARCPSSAGVEALVASAEREVLVMSTLSVAARDPIGGVRRVDHENLRRGVKYRVIVPDTARTAPVLATRLGTLALAGADTRTVPEVPTDALVIDGQVVVLPVDRTAGGRSLGTAVFRLSSVVTTTIELFERVWLSAVPMSPNELPDAAELNARERELLTLLFSGSTDESAAARLGVSVRTVRRMVADIMNRLGARSRFQAGAKAADRGWLMERAG</sequence>
<dbReference type="PROSITE" id="PS50043">
    <property type="entry name" value="HTH_LUXR_2"/>
    <property type="match status" value="1"/>
</dbReference>
<proteinExistence type="predicted"/>
<keyword evidence="1" id="KW-0805">Transcription regulation</keyword>
<protein>
    <submittedName>
        <fullName evidence="5">DNA-binding CsgD family transcriptional regulator</fullName>
    </submittedName>
</protein>
<dbReference type="PANTHER" id="PTHR43214">
    <property type="entry name" value="TWO-COMPONENT RESPONSE REGULATOR"/>
    <property type="match status" value="1"/>
</dbReference>
<dbReference type="InterPro" id="IPR039420">
    <property type="entry name" value="WalR-like"/>
</dbReference>
<keyword evidence="2 5" id="KW-0238">DNA-binding</keyword>
<feature type="domain" description="HTH luxR-type" evidence="4">
    <location>
        <begin position="174"/>
        <end position="239"/>
    </location>
</feature>
<evidence type="ECO:0000259" key="4">
    <source>
        <dbReference type="PROSITE" id="PS50043"/>
    </source>
</evidence>
<dbReference type="SMART" id="SM00421">
    <property type="entry name" value="HTH_LUXR"/>
    <property type="match status" value="1"/>
</dbReference>
<dbReference type="PANTHER" id="PTHR43214:SF24">
    <property type="entry name" value="TRANSCRIPTIONAL REGULATORY PROTEIN NARL-RELATED"/>
    <property type="match status" value="1"/>
</dbReference>
<name>A0A7W7Q412_9PSEU</name>
<dbReference type="SUPFAM" id="SSF46894">
    <property type="entry name" value="C-terminal effector domain of the bipartite response regulators"/>
    <property type="match status" value="1"/>
</dbReference>
<evidence type="ECO:0000313" key="5">
    <source>
        <dbReference type="EMBL" id="MBB4906438.1"/>
    </source>
</evidence>
<dbReference type="InterPro" id="IPR036388">
    <property type="entry name" value="WH-like_DNA-bd_sf"/>
</dbReference>
<dbReference type="Gene3D" id="1.10.10.10">
    <property type="entry name" value="Winged helix-like DNA-binding domain superfamily/Winged helix DNA-binding domain"/>
    <property type="match status" value="1"/>
</dbReference>
<evidence type="ECO:0000313" key="6">
    <source>
        <dbReference type="Proteomes" id="UP000520767"/>
    </source>
</evidence>
<dbReference type="AlphaFoldDB" id="A0A7W7Q412"/>
<gene>
    <name evidence="5" type="ORF">FHR82_002658</name>
</gene>
<dbReference type="Proteomes" id="UP000520767">
    <property type="component" value="Unassembled WGS sequence"/>
</dbReference>
<keyword evidence="6" id="KW-1185">Reference proteome</keyword>
<reference evidence="5 6" key="1">
    <citation type="submission" date="2020-08" db="EMBL/GenBank/DDBJ databases">
        <title>Genomic Encyclopedia of Type Strains, Phase III (KMG-III): the genomes of soil and plant-associated and newly described type strains.</title>
        <authorList>
            <person name="Whitman W."/>
        </authorList>
    </citation>
    <scope>NUCLEOTIDE SEQUENCE [LARGE SCALE GENOMIC DNA]</scope>
    <source>
        <strain evidence="5 6">CECT 8960</strain>
    </source>
</reference>
<organism evidence="5 6">
    <name type="scientific">Actinophytocola algeriensis</name>
    <dbReference type="NCBI Taxonomy" id="1768010"/>
    <lineage>
        <taxon>Bacteria</taxon>
        <taxon>Bacillati</taxon>
        <taxon>Actinomycetota</taxon>
        <taxon>Actinomycetes</taxon>
        <taxon>Pseudonocardiales</taxon>
        <taxon>Pseudonocardiaceae</taxon>
    </lineage>
</organism>
<dbReference type="RefSeq" id="WP_184810651.1">
    <property type="nucleotide sequence ID" value="NZ_JACHJQ010000003.1"/>
</dbReference>
<dbReference type="EMBL" id="JACHJQ010000003">
    <property type="protein sequence ID" value="MBB4906438.1"/>
    <property type="molecule type" value="Genomic_DNA"/>
</dbReference>
<evidence type="ECO:0000256" key="3">
    <source>
        <dbReference type="ARBA" id="ARBA00023163"/>
    </source>
</evidence>
<dbReference type="Pfam" id="PF00196">
    <property type="entry name" value="GerE"/>
    <property type="match status" value="1"/>
</dbReference>
<dbReference type="PRINTS" id="PR00038">
    <property type="entry name" value="HTHLUXR"/>
</dbReference>
<dbReference type="GO" id="GO:0003677">
    <property type="term" value="F:DNA binding"/>
    <property type="evidence" value="ECO:0007669"/>
    <property type="project" value="UniProtKB-KW"/>
</dbReference>
<keyword evidence="3" id="KW-0804">Transcription</keyword>
<evidence type="ECO:0000256" key="1">
    <source>
        <dbReference type="ARBA" id="ARBA00023015"/>
    </source>
</evidence>
<dbReference type="CDD" id="cd06170">
    <property type="entry name" value="LuxR_C_like"/>
    <property type="match status" value="1"/>
</dbReference>
<evidence type="ECO:0000256" key="2">
    <source>
        <dbReference type="ARBA" id="ARBA00023125"/>
    </source>
</evidence>